<evidence type="ECO:0000256" key="1">
    <source>
        <dbReference type="SAM" id="Phobius"/>
    </source>
</evidence>
<keyword evidence="1" id="KW-1133">Transmembrane helix</keyword>
<evidence type="ECO:0000313" key="2">
    <source>
        <dbReference type="EMBL" id="WVZ66158.1"/>
    </source>
</evidence>
<dbReference type="AlphaFoldDB" id="A0AAQ3T340"/>
<dbReference type="EMBL" id="CP144747">
    <property type="protein sequence ID" value="WVZ66158.1"/>
    <property type="molecule type" value="Genomic_DNA"/>
</dbReference>
<accession>A0AAQ3T340</accession>
<proteinExistence type="predicted"/>
<protein>
    <submittedName>
        <fullName evidence="2">Uncharacterized protein</fullName>
    </submittedName>
</protein>
<keyword evidence="3" id="KW-1185">Reference proteome</keyword>
<feature type="transmembrane region" description="Helical" evidence="1">
    <location>
        <begin position="66"/>
        <end position="84"/>
    </location>
</feature>
<gene>
    <name evidence="2" type="ORF">U9M48_015424</name>
</gene>
<keyword evidence="1" id="KW-0812">Transmembrane</keyword>
<evidence type="ECO:0000313" key="3">
    <source>
        <dbReference type="Proteomes" id="UP001341281"/>
    </source>
</evidence>
<reference evidence="2 3" key="1">
    <citation type="submission" date="2024-02" db="EMBL/GenBank/DDBJ databases">
        <title>High-quality chromosome-scale genome assembly of Pensacola bahiagrass (Paspalum notatum Flugge var. saurae).</title>
        <authorList>
            <person name="Vega J.M."/>
            <person name="Podio M."/>
            <person name="Orjuela J."/>
            <person name="Siena L.A."/>
            <person name="Pessino S.C."/>
            <person name="Combes M.C."/>
            <person name="Mariac C."/>
            <person name="Albertini E."/>
            <person name="Pupilli F."/>
            <person name="Ortiz J.P.A."/>
            <person name="Leblanc O."/>
        </authorList>
    </citation>
    <scope>NUCLEOTIDE SEQUENCE [LARGE SCALE GENOMIC DNA]</scope>
    <source>
        <strain evidence="2">R1</strain>
        <tissue evidence="2">Leaf</tissue>
    </source>
</reference>
<name>A0AAQ3T340_PASNO</name>
<organism evidence="2 3">
    <name type="scientific">Paspalum notatum var. saurae</name>
    <dbReference type="NCBI Taxonomy" id="547442"/>
    <lineage>
        <taxon>Eukaryota</taxon>
        <taxon>Viridiplantae</taxon>
        <taxon>Streptophyta</taxon>
        <taxon>Embryophyta</taxon>
        <taxon>Tracheophyta</taxon>
        <taxon>Spermatophyta</taxon>
        <taxon>Magnoliopsida</taxon>
        <taxon>Liliopsida</taxon>
        <taxon>Poales</taxon>
        <taxon>Poaceae</taxon>
        <taxon>PACMAD clade</taxon>
        <taxon>Panicoideae</taxon>
        <taxon>Andropogonodae</taxon>
        <taxon>Paspaleae</taxon>
        <taxon>Paspalinae</taxon>
        <taxon>Paspalum</taxon>
    </lineage>
</organism>
<sequence length="87" mass="9956">MVYVLALAAVLLCFPGVWAPFFLGKTIWRRAGWRGLVNVHRRPASLEEFFWLFITSFLFKNLVRPLFAVLISTAFVASIALNFATDY</sequence>
<dbReference type="Proteomes" id="UP001341281">
    <property type="component" value="Chromosome 03"/>
</dbReference>
<keyword evidence="1" id="KW-0472">Membrane</keyword>